<protein>
    <recommendedName>
        <fullName evidence="4">Secreted protein</fullName>
    </recommendedName>
</protein>
<name>A0A9X2AMW4_9BURK</name>
<gene>
    <name evidence="2" type="ORF">MMF98_08210</name>
</gene>
<feature type="signal peptide" evidence="1">
    <location>
        <begin position="1"/>
        <end position="26"/>
    </location>
</feature>
<evidence type="ECO:0000313" key="3">
    <source>
        <dbReference type="Proteomes" id="UP001139447"/>
    </source>
</evidence>
<organism evidence="2 3">
    <name type="scientific">Variovorax terrae</name>
    <dbReference type="NCBI Taxonomy" id="2923278"/>
    <lineage>
        <taxon>Bacteria</taxon>
        <taxon>Pseudomonadati</taxon>
        <taxon>Pseudomonadota</taxon>
        <taxon>Betaproteobacteria</taxon>
        <taxon>Burkholderiales</taxon>
        <taxon>Comamonadaceae</taxon>
        <taxon>Variovorax</taxon>
    </lineage>
</organism>
<proteinExistence type="predicted"/>
<evidence type="ECO:0008006" key="4">
    <source>
        <dbReference type="Google" id="ProtNLM"/>
    </source>
</evidence>
<sequence>MKKSLAPMAAVTAALFLVVATSQAMADPARAIVLHVSGVMTPDRTAYISDPIQYQGDSACGKSTDFVAKAKVKYANLLENRFPDVFRNIVVHNNIQSNILGQNLTTKRQINDYLDDLEAAEKRQGSKVRWITFNHGC</sequence>
<evidence type="ECO:0000256" key="1">
    <source>
        <dbReference type="SAM" id="SignalP"/>
    </source>
</evidence>
<comment type="caution">
    <text evidence="2">The sequence shown here is derived from an EMBL/GenBank/DDBJ whole genome shotgun (WGS) entry which is preliminary data.</text>
</comment>
<feature type="chain" id="PRO_5040905034" description="Secreted protein" evidence="1">
    <location>
        <begin position="27"/>
        <end position="137"/>
    </location>
</feature>
<reference evidence="2" key="1">
    <citation type="submission" date="2022-03" db="EMBL/GenBank/DDBJ databases">
        <authorList>
            <person name="Woo C.Y."/>
        </authorList>
    </citation>
    <scope>NUCLEOTIDE SEQUENCE</scope>
    <source>
        <strain evidence="2">CYS-02</strain>
    </source>
</reference>
<evidence type="ECO:0000313" key="2">
    <source>
        <dbReference type="EMBL" id="MCJ0763190.1"/>
    </source>
</evidence>
<keyword evidence="3" id="KW-1185">Reference proteome</keyword>
<dbReference type="Proteomes" id="UP001139447">
    <property type="component" value="Unassembled WGS sequence"/>
</dbReference>
<keyword evidence="1" id="KW-0732">Signal</keyword>
<dbReference type="RefSeq" id="WP_243305788.1">
    <property type="nucleotide sequence ID" value="NZ_JALGBI010000001.1"/>
</dbReference>
<dbReference type="AlphaFoldDB" id="A0A9X2AMW4"/>
<dbReference type="EMBL" id="JALGBI010000001">
    <property type="protein sequence ID" value="MCJ0763190.1"/>
    <property type="molecule type" value="Genomic_DNA"/>
</dbReference>
<accession>A0A9X2AMW4</accession>